<dbReference type="PIRSF" id="PIRSF020680">
    <property type="entry name" value="PhnH"/>
    <property type="match status" value="1"/>
</dbReference>
<keyword evidence="4" id="KW-1185">Reference proteome</keyword>
<dbReference type="InterPro" id="IPR008772">
    <property type="entry name" value="Phosphonate_metab_PhnH"/>
</dbReference>
<dbReference type="InterPro" id="IPR038058">
    <property type="entry name" value="PhnH-like_sp"/>
</dbReference>
<reference evidence="1 3" key="1">
    <citation type="submission" date="2015-09" db="EMBL/GenBank/DDBJ databases">
        <title>Identification and resolution of microdiversity through metagenomic sequencing of parallel consortia.</title>
        <authorList>
            <person name="Nelson W.C."/>
            <person name="Romine M.F."/>
            <person name="Lindemann S.R."/>
        </authorList>
    </citation>
    <scope>NUCLEOTIDE SEQUENCE [LARGE SCALE GENOMIC DNA]</scope>
    <source>
        <strain evidence="1">HL-109</strain>
    </source>
</reference>
<accession>A0A0P7X8Q7</accession>
<sequence length="189" mass="19630">MDATALSGGFAQPAIDAAHVFRDVLQAMARPGRIARITGVSPPPGLSLAAAAVLLTLADETTPVHLAGACDSAPIRNYLRFHTGAPITGRADAAFALGNWEALAPLSDYPLGTDAYPDRSATLIVELPALTAMGARLTGPGIRTHAQLSLPEIDPFIANARHFPRGLDFIFTSGTAIAALPRTTRVEAG</sequence>
<dbReference type="PATRIC" id="fig|1653334.4.peg.2389"/>
<evidence type="ECO:0000313" key="3">
    <source>
        <dbReference type="Proteomes" id="UP000050497"/>
    </source>
</evidence>
<dbReference type="AlphaFoldDB" id="A0A0P7X8Q7"/>
<evidence type="ECO:0000313" key="1">
    <source>
        <dbReference type="EMBL" id="KPQ11568.1"/>
    </source>
</evidence>
<comment type="caution">
    <text evidence="1">The sequence shown here is derived from an EMBL/GenBank/DDBJ whole genome shotgun (WGS) entry which is preliminary data.</text>
</comment>
<dbReference type="NCBIfam" id="TIGR03292">
    <property type="entry name" value="PhnH_redo"/>
    <property type="match status" value="1"/>
</dbReference>
<dbReference type="OrthoDB" id="9814509at2"/>
<dbReference type="Gene3D" id="3.40.50.11310">
    <property type="entry name" value="Bacterial phosphonate metabolism protein PhnH"/>
    <property type="match status" value="1"/>
</dbReference>
<evidence type="ECO:0000313" key="4">
    <source>
        <dbReference type="Proteomes" id="UP000182800"/>
    </source>
</evidence>
<dbReference type="GO" id="GO:0019634">
    <property type="term" value="P:organic phosphonate metabolic process"/>
    <property type="evidence" value="ECO:0007669"/>
    <property type="project" value="InterPro"/>
</dbReference>
<dbReference type="Pfam" id="PF05845">
    <property type="entry name" value="PhnH"/>
    <property type="match status" value="1"/>
</dbReference>
<proteinExistence type="predicted"/>
<protein>
    <submittedName>
        <fullName evidence="1">Alpha-D-ribose 1-methylphosphonate 5-triphosphate synthase subunit PhnH</fullName>
    </submittedName>
</protein>
<dbReference type="Proteomes" id="UP000182800">
    <property type="component" value="Unassembled WGS sequence"/>
</dbReference>
<dbReference type="EMBL" id="LJSX01000007">
    <property type="protein sequence ID" value="KPQ11568.1"/>
    <property type="molecule type" value="Genomic_DNA"/>
</dbReference>
<dbReference type="STRING" id="1653334.GA0071312_3466"/>
<dbReference type="RefSeq" id="WP_074445956.1">
    <property type="nucleotide sequence ID" value="NZ_FMBM01000002.1"/>
</dbReference>
<reference evidence="2 4" key="2">
    <citation type="submission" date="2016-08" db="EMBL/GenBank/DDBJ databases">
        <authorList>
            <person name="Varghese N."/>
            <person name="Submissions Spin"/>
        </authorList>
    </citation>
    <scope>NUCLEOTIDE SEQUENCE [LARGE SCALE GENOMIC DNA]</scope>
    <source>
        <strain evidence="2 4">HL-109</strain>
    </source>
</reference>
<organism evidence="1 3">
    <name type="scientific">Saliniramus fredricksonii</name>
    <dbReference type="NCBI Taxonomy" id="1653334"/>
    <lineage>
        <taxon>Bacteria</taxon>
        <taxon>Pseudomonadati</taxon>
        <taxon>Pseudomonadota</taxon>
        <taxon>Alphaproteobacteria</taxon>
        <taxon>Hyphomicrobiales</taxon>
        <taxon>Salinarimonadaceae</taxon>
        <taxon>Saliniramus</taxon>
    </lineage>
</organism>
<gene>
    <name evidence="1" type="primary">phnH</name>
    <name evidence="2" type="ORF">GA0071312_3466</name>
    <name evidence="1" type="ORF">HLUCCO17_06565</name>
</gene>
<dbReference type="EMBL" id="FMBM01000002">
    <property type="protein sequence ID" value="SCC82474.1"/>
    <property type="molecule type" value="Genomic_DNA"/>
</dbReference>
<evidence type="ECO:0000313" key="2">
    <source>
        <dbReference type="EMBL" id="SCC82474.1"/>
    </source>
</evidence>
<dbReference type="SUPFAM" id="SSF159709">
    <property type="entry name" value="PhnH-like"/>
    <property type="match status" value="1"/>
</dbReference>
<dbReference type="Proteomes" id="UP000050497">
    <property type="component" value="Unassembled WGS sequence"/>
</dbReference>
<name>A0A0P7X8Q7_9HYPH</name>